<sequence length="140" mass="15753">MDRFLLLIVASLLSGCTESQTKREAEEQSSLFKMNGELLYGEKGKFGIRKLNGENDEPEFPAGKGRHYHIQFLEQSEQLEGKTYYLSALHQETGQKNDLYEVVIENGQSGAKLVFDQSGAWEVQVAVDGEPYAQFTIQAE</sequence>
<organism evidence="1 2">
    <name type="scientific">Bacillus badius</name>
    <dbReference type="NCBI Taxonomy" id="1455"/>
    <lineage>
        <taxon>Bacteria</taxon>
        <taxon>Bacillati</taxon>
        <taxon>Bacillota</taxon>
        <taxon>Bacilli</taxon>
        <taxon>Bacillales</taxon>
        <taxon>Bacillaceae</taxon>
        <taxon>Pseudobacillus</taxon>
    </lineage>
</organism>
<keyword evidence="2" id="KW-1185">Reference proteome</keyword>
<evidence type="ECO:0008006" key="3">
    <source>
        <dbReference type="Google" id="ProtNLM"/>
    </source>
</evidence>
<protein>
    <recommendedName>
        <fullName evidence="3">Lipoprotein</fullName>
    </recommendedName>
</protein>
<name>A0ABR5AXW7_BACBA</name>
<dbReference type="Gene3D" id="2.60.40.3830">
    <property type="match status" value="1"/>
</dbReference>
<dbReference type="Proteomes" id="UP000031982">
    <property type="component" value="Unassembled WGS sequence"/>
</dbReference>
<evidence type="ECO:0000313" key="1">
    <source>
        <dbReference type="EMBL" id="KIL79053.1"/>
    </source>
</evidence>
<dbReference type="PROSITE" id="PS51257">
    <property type="entry name" value="PROKAR_LIPOPROTEIN"/>
    <property type="match status" value="1"/>
</dbReference>
<proteinExistence type="predicted"/>
<comment type="caution">
    <text evidence="1">The sequence shown here is derived from an EMBL/GenBank/DDBJ whole genome shotgun (WGS) entry which is preliminary data.</text>
</comment>
<dbReference type="EMBL" id="JXLP01000005">
    <property type="protein sequence ID" value="KIL79053.1"/>
    <property type="molecule type" value="Genomic_DNA"/>
</dbReference>
<reference evidence="1 2" key="1">
    <citation type="submission" date="2015-01" db="EMBL/GenBank/DDBJ databases">
        <title>Genome Assembly of Bacillus badius MTCC 1458.</title>
        <authorList>
            <person name="Verma A."/>
            <person name="Khatri I."/>
            <person name="Mual P."/>
            <person name="Subramanian S."/>
            <person name="Krishnamurthi S."/>
        </authorList>
    </citation>
    <scope>NUCLEOTIDE SEQUENCE [LARGE SCALE GENOMIC DNA]</scope>
    <source>
        <strain evidence="1 2">MTCC 1458</strain>
    </source>
</reference>
<gene>
    <name evidence="1" type="ORF">SD77_3854</name>
</gene>
<evidence type="ECO:0000313" key="2">
    <source>
        <dbReference type="Proteomes" id="UP000031982"/>
    </source>
</evidence>
<dbReference type="RefSeq" id="WP_041096145.1">
    <property type="nucleotide sequence ID" value="NZ_JARTHD010000008.1"/>
</dbReference>
<accession>A0ABR5AXW7</accession>